<dbReference type="InterPro" id="IPR011990">
    <property type="entry name" value="TPR-like_helical_dom_sf"/>
</dbReference>
<evidence type="ECO:0000313" key="2">
    <source>
        <dbReference type="EMBL" id="MSA90181.1"/>
    </source>
</evidence>
<dbReference type="InterPro" id="IPR001387">
    <property type="entry name" value="Cro/C1-type_HTH"/>
</dbReference>
<name>A0A6N7S8G4_9FIRM</name>
<dbReference type="OrthoDB" id="1652225at2"/>
<evidence type="ECO:0000313" key="3">
    <source>
        <dbReference type="EMBL" id="MSC33911.1"/>
    </source>
</evidence>
<keyword evidence="5" id="KW-1185">Reference proteome</keyword>
<dbReference type="Proteomes" id="UP000433575">
    <property type="component" value="Unassembled WGS sequence"/>
</dbReference>
<dbReference type="SUPFAM" id="SSF47413">
    <property type="entry name" value="lambda repressor-like DNA-binding domains"/>
    <property type="match status" value="1"/>
</dbReference>
<dbReference type="AlphaFoldDB" id="A0A6N7S8G4"/>
<dbReference type="PROSITE" id="PS50943">
    <property type="entry name" value="HTH_CROC1"/>
    <property type="match status" value="1"/>
</dbReference>
<evidence type="ECO:0000259" key="1">
    <source>
        <dbReference type="PROSITE" id="PS50943"/>
    </source>
</evidence>
<dbReference type="GO" id="GO:0003677">
    <property type="term" value="F:DNA binding"/>
    <property type="evidence" value="ECO:0007669"/>
    <property type="project" value="InterPro"/>
</dbReference>
<dbReference type="EMBL" id="WKPJ01000021">
    <property type="protein sequence ID" value="MSA90181.1"/>
    <property type="molecule type" value="Genomic_DNA"/>
</dbReference>
<dbReference type="Gene3D" id="1.10.260.40">
    <property type="entry name" value="lambda repressor-like DNA-binding domains"/>
    <property type="match status" value="1"/>
</dbReference>
<gene>
    <name evidence="3" type="ORF">GKD88_12355</name>
    <name evidence="2" type="ORF">GKE08_12685</name>
</gene>
<organism evidence="2 4">
    <name type="scientific">Holdemania massiliensis</name>
    <dbReference type="NCBI Taxonomy" id="1468449"/>
    <lineage>
        <taxon>Bacteria</taxon>
        <taxon>Bacillati</taxon>
        <taxon>Bacillota</taxon>
        <taxon>Erysipelotrichia</taxon>
        <taxon>Erysipelotrichales</taxon>
        <taxon>Erysipelotrichaceae</taxon>
        <taxon>Holdemania</taxon>
    </lineage>
</organism>
<comment type="caution">
    <text evidence="2">The sequence shown here is derived from an EMBL/GenBank/DDBJ whole genome shotgun (WGS) entry which is preliminary data.</text>
</comment>
<dbReference type="Proteomes" id="UP000480929">
    <property type="component" value="Unassembled WGS sequence"/>
</dbReference>
<sequence>MNTDEIKLKAALIRKRRIELNWKQEAFAKSLPMANSSFSEMERGLRPITEELYKTIINKLELPSLNKDWIEDHKTLMSLIKEKLYFCDYETASSLFKKLQRQEKLLNNSILFLEYNLTCFIYNITYNNCKEIKTDKYLKKYKDCLDYAQIYQFILYQGILEKNLHHPAKALTYFQTLFDYPYSVNYFQDLLYYQSSICLIQIGHLALAHKYNNKAEMLFKENNNFKRVAFSQMHEAIIYAHENHPTEAGKIYETLLKTYSKYLTDQDINIILSNAGNNYVSAAQYEKAQNIYKQLRSGWQTIPEIFYGIAWTLLHTDQLEELDKFLIYCKQYEKNKFIEDMLQIIDMQRTPNKEKEIESKLKACEKYLNREGNSEGMIFVYEQLIQYYETRSIVKQVKYLKKLNELNKRGMQYDQ</sequence>
<dbReference type="CDD" id="cd00093">
    <property type="entry name" value="HTH_XRE"/>
    <property type="match status" value="1"/>
</dbReference>
<evidence type="ECO:0000313" key="4">
    <source>
        <dbReference type="Proteomes" id="UP000433575"/>
    </source>
</evidence>
<reference evidence="4 5" key="1">
    <citation type="journal article" date="2019" name="Nat. Med.">
        <title>A library of human gut bacterial isolates paired with longitudinal multiomics data enables mechanistic microbiome research.</title>
        <authorList>
            <person name="Poyet M."/>
            <person name="Groussin M."/>
            <person name="Gibbons S.M."/>
            <person name="Avila-Pacheco J."/>
            <person name="Jiang X."/>
            <person name="Kearney S.M."/>
            <person name="Perrotta A.R."/>
            <person name="Berdy B."/>
            <person name="Zhao S."/>
            <person name="Lieberman T.D."/>
            <person name="Swanson P.K."/>
            <person name="Smith M."/>
            <person name="Roesemann S."/>
            <person name="Alexander J.E."/>
            <person name="Rich S.A."/>
            <person name="Livny J."/>
            <person name="Vlamakis H."/>
            <person name="Clish C."/>
            <person name="Bullock K."/>
            <person name="Deik A."/>
            <person name="Scott J."/>
            <person name="Pierce K.A."/>
            <person name="Xavier R.J."/>
            <person name="Alm E.J."/>
        </authorList>
    </citation>
    <scope>NUCLEOTIDE SEQUENCE [LARGE SCALE GENOMIC DNA]</scope>
    <source>
        <strain evidence="2 4">BIOML-A4</strain>
        <strain evidence="3 5">BIOML-A5</strain>
    </source>
</reference>
<accession>A0A6N7S8G4</accession>
<dbReference type="SUPFAM" id="SSF48452">
    <property type="entry name" value="TPR-like"/>
    <property type="match status" value="1"/>
</dbReference>
<dbReference type="RefSeq" id="WP_154239347.1">
    <property type="nucleotide sequence ID" value="NZ_WKPI01000023.1"/>
</dbReference>
<evidence type="ECO:0000313" key="5">
    <source>
        <dbReference type="Proteomes" id="UP000480929"/>
    </source>
</evidence>
<proteinExistence type="predicted"/>
<dbReference type="InterPro" id="IPR010982">
    <property type="entry name" value="Lambda_DNA-bd_dom_sf"/>
</dbReference>
<feature type="domain" description="HTH cro/C1-type" evidence="1">
    <location>
        <begin position="13"/>
        <end position="69"/>
    </location>
</feature>
<dbReference type="EMBL" id="WKPI01000023">
    <property type="protein sequence ID" value="MSC33911.1"/>
    <property type="molecule type" value="Genomic_DNA"/>
</dbReference>
<protein>
    <recommendedName>
        <fullName evidence="1">HTH cro/C1-type domain-containing protein</fullName>
    </recommendedName>
</protein>
<dbReference type="Gene3D" id="1.25.40.10">
    <property type="entry name" value="Tetratricopeptide repeat domain"/>
    <property type="match status" value="1"/>
</dbReference>